<sequence>MGTVIERTRRFSPARRCSPITFAMTRLRHGRIPPEPYLARVAWTKDGWLAARRHPHADRELLQVIANCLIGFHAEEDANDSGVLRPTG</sequence>
<reference evidence="1 2" key="1">
    <citation type="submission" date="2019-06" db="EMBL/GenBank/DDBJ databases">
        <authorList>
            <person name="Livingstone P."/>
            <person name="Whitworth D."/>
        </authorList>
    </citation>
    <scope>NUCLEOTIDE SEQUENCE [LARGE SCALE GENOMIC DNA]</scope>
    <source>
        <strain evidence="1 2">AM401</strain>
    </source>
</reference>
<dbReference type="EMBL" id="VIFM01000101">
    <property type="protein sequence ID" value="TQF13400.1"/>
    <property type="molecule type" value="Genomic_DNA"/>
</dbReference>
<dbReference type="RefSeq" id="WP_141644877.1">
    <property type="nucleotide sequence ID" value="NZ_VIFM01000101.1"/>
</dbReference>
<dbReference type="Proteomes" id="UP000315369">
    <property type="component" value="Unassembled WGS sequence"/>
</dbReference>
<evidence type="ECO:0000313" key="2">
    <source>
        <dbReference type="Proteomes" id="UP000315369"/>
    </source>
</evidence>
<proteinExistence type="predicted"/>
<gene>
    <name evidence="1" type="ORF">FJV41_24050</name>
</gene>
<evidence type="ECO:0000313" key="1">
    <source>
        <dbReference type="EMBL" id="TQF13400.1"/>
    </source>
</evidence>
<accession>A0A540WWS4</accession>
<organism evidence="1 2">
    <name type="scientific">Myxococcus llanfairpwllgwyngyllgogerychwyrndrobwllllantysiliogogogochensis</name>
    <dbReference type="NCBI Taxonomy" id="2590453"/>
    <lineage>
        <taxon>Bacteria</taxon>
        <taxon>Pseudomonadati</taxon>
        <taxon>Myxococcota</taxon>
        <taxon>Myxococcia</taxon>
        <taxon>Myxococcales</taxon>
        <taxon>Cystobacterineae</taxon>
        <taxon>Myxococcaceae</taxon>
        <taxon>Myxococcus</taxon>
    </lineage>
</organism>
<name>A0A540WWS4_9BACT</name>
<protein>
    <submittedName>
        <fullName evidence="1">Uncharacterized protein</fullName>
    </submittedName>
</protein>
<comment type="caution">
    <text evidence="1">The sequence shown here is derived from an EMBL/GenBank/DDBJ whole genome shotgun (WGS) entry which is preliminary data.</text>
</comment>
<dbReference type="AlphaFoldDB" id="A0A540WWS4"/>
<keyword evidence="2" id="KW-1185">Reference proteome</keyword>
<dbReference type="OrthoDB" id="2989600at2"/>